<feature type="region of interest" description="Disordered" evidence="1">
    <location>
        <begin position="1"/>
        <end position="20"/>
    </location>
</feature>
<feature type="compositionally biased region" description="Basic and acidic residues" evidence="1">
    <location>
        <begin position="560"/>
        <end position="576"/>
    </location>
</feature>
<dbReference type="InterPro" id="IPR015940">
    <property type="entry name" value="UBA"/>
</dbReference>
<keyword evidence="4" id="KW-1185">Reference proteome</keyword>
<dbReference type="PANTHER" id="PTHR23172:SF19">
    <property type="entry name" value="J DOMAIN-CONTAINING PROTEIN"/>
    <property type="match status" value="1"/>
</dbReference>
<dbReference type="AlphaFoldDB" id="A0AAD6TVZ8"/>
<dbReference type="Gene3D" id="1.25.40.10">
    <property type="entry name" value="Tetratricopeptide repeat domain"/>
    <property type="match status" value="1"/>
</dbReference>
<name>A0AAD6TVZ8_9AGAR</name>
<dbReference type="PROSITE" id="PS50030">
    <property type="entry name" value="UBA"/>
    <property type="match status" value="1"/>
</dbReference>
<dbReference type="SUPFAM" id="SSF46565">
    <property type="entry name" value="Chaperone J-domain"/>
    <property type="match status" value="1"/>
</dbReference>
<evidence type="ECO:0000256" key="1">
    <source>
        <dbReference type="SAM" id="MobiDB-lite"/>
    </source>
</evidence>
<feature type="compositionally biased region" description="Polar residues" evidence="1">
    <location>
        <begin position="400"/>
        <end position="411"/>
    </location>
</feature>
<feature type="compositionally biased region" description="Gly residues" evidence="1">
    <location>
        <begin position="219"/>
        <end position="231"/>
    </location>
</feature>
<dbReference type="CDD" id="cd14270">
    <property type="entry name" value="UBA"/>
    <property type="match status" value="1"/>
</dbReference>
<feature type="region of interest" description="Disordered" evidence="1">
    <location>
        <begin position="368"/>
        <end position="443"/>
    </location>
</feature>
<dbReference type="EMBL" id="JARJCN010000050">
    <property type="protein sequence ID" value="KAJ7081309.1"/>
    <property type="molecule type" value="Genomic_DNA"/>
</dbReference>
<feature type="region of interest" description="Disordered" evidence="1">
    <location>
        <begin position="156"/>
        <end position="231"/>
    </location>
</feature>
<feature type="compositionally biased region" description="Low complexity" evidence="1">
    <location>
        <begin position="305"/>
        <end position="322"/>
    </location>
</feature>
<dbReference type="InterPro" id="IPR011990">
    <property type="entry name" value="TPR-like_helical_dom_sf"/>
</dbReference>
<feature type="region of interest" description="Disordered" evidence="1">
    <location>
        <begin position="560"/>
        <end position="741"/>
    </location>
</feature>
<feature type="compositionally biased region" description="Basic and acidic residues" evidence="1">
    <location>
        <begin position="489"/>
        <end position="522"/>
    </location>
</feature>
<dbReference type="GO" id="GO:0072583">
    <property type="term" value="P:clathrin-dependent endocytosis"/>
    <property type="evidence" value="ECO:0007669"/>
    <property type="project" value="TreeGrafter"/>
</dbReference>
<dbReference type="GO" id="GO:0030276">
    <property type="term" value="F:clathrin binding"/>
    <property type="evidence" value="ECO:0007669"/>
    <property type="project" value="TreeGrafter"/>
</dbReference>
<sequence length="1026" mass="108269">MTRISSLPTQSRRTTSVPRPCLTPTFPLSIVRSRRSKTEVLTCFKSSVRLQTHVLADTCASRNPSNHVEGRAASDSDALTVEAAARYAVVVRGGVETTVVPVYYLSTCISNNLYEKYRMKQCETAVRIRVTVSLINRVLSSPSFRMSDSFADLWNTTAPSKPAPQKLGTPSPALPRRPTNDVFALLSSASSPSSSRPITPATRPAPPQRPRQPSSNSGSGSGGDAFSGLLGGTLGNGNGVANMTIAERARRVEAERLRKAGLSPPAAAAGSAWDGLDTLAAGSASPRSTSEPAGPGILDDWGFDAPAAPAAKAAPQPQPAALVDDDDWGLGLGATPAPPKPTSPAPTAQLWDALDDFVEAPSPPVRIASPTADFDFGNREDNAGGADDFDILGDLAKPVSNISSRRSTPQLPSRDAPSPAPAPTTRRTPAQQQRPASPPPHILGQLVEMGFSIPQARTALAGTLRDGAWDVQAAIDGLLAGAGGGDARASPRPEREEPPAPRRRPSERAAPQAERERDRERASPAPPSDLLARTTELGFSLFKGAERAWMQGKERVQKVYEERLGGEEGRPERERGGGGGATRGRGRGERGGARGERARPKWMAQDPDEQGEGPSKKRGDEREERGLWRDEEGGAAQGKDDGWGDAGGWKDDEDEEAQPAPAPRKPSPAAAEVNLFDAGAPAKKPYVSPWRHGKKAAAPAAQPPQAARTSPPASRPTAPAGPPPRAVPPVPPAALQTSRTHAAAAQEKIALGQYGAALALYTAALDALPADHPLRAPLLSARAGARLKEGDVRGVEDDAAALEAICTAGGRAPGAEVVQADGARVDLGQAVLDAWKARAEAREGRERWEEAGRDWERVAGAAWARTQDRDEGVRGAGRCRRMAAPPPAPVAKAAAPTRPTRPKVALPPSEALTNLRQANNAQEAEDIARHGLKDTVDGKLVAWKGGKETNIRALLASLDTVLWPELGLAPSGMKDLVTPGQVKVRYVKAIAKLHPDKLNTNNSTLEQRMIANGVFGALNEAWNAFK</sequence>
<feature type="region of interest" description="Disordered" evidence="1">
    <location>
        <begin position="482"/>
        <end position="533"/>
    </location>
</feature>
<dbReference type="Proteomes" id="UP001222325">
    <property type="component" value="Unassembled WGS sequence"/>
</dbReference>
<dbReference type="InterPro" id="IPR009060">
    <property type="entry name" value="UBA-like_sf"/>
</dbReference>
<dbReference type="Gene3D" id="1.10.287.110">
    <property type="entry name" value="DnaJ domain"/>
    <property type="match status" value="1"/>
</dbReference>
<feature type="compositionally biased region" description="Polar residues" evidence="1">
    <location>
        <begin position="1"/>
        <end position="17"/>
    </location>
</feature>
<dbReference type="PANTHER" id="PTHR23172">
    <property type="entry name" value="AUXILIN/CYCLIN G-ASSOCIATED KINASE-RELATED"/>
    <property type="match status" value="1"/>
</dbReference>
<gene>
    <name evidence="3" type="ORF">B0H15DRAFT_466716</name>
</gene>
<feature type="compositionally biased region" description="Basic and acidic residues" evidence="1">
    <location>
        <begin position="614"/>
        <end position="642"/>
    </location>
</feature>
<feature type="compositionally biased region" description="Basic and acidic residues" evidence="1">
    <location>
        <begin position="586"/>
        <end position="599"/>
    </location>
</feature>
<evidence type="ECO:0000259" key="2">
    <source>
        <dbReference type="PROSITE" id="PS50030"/>
    </source>
</evidence>
<evidence type="ECO:0000313" key="4">
    <source>
        <dbReference type="Proteomes" id="UP001222325"/>
    </source>
</evidence>
<dbReference type="GO" id="GO:0031982">
    <property type="term" value="C:vesicle"/>
    <property type="evidence" value="ECO:0007669"/>
    <property type="project" value="TreeGrafter"/>
</dbReference>
<dbReference type="SUPFAM" id="SSF46934">
    <property type="entry name" value="UBA-like"/>
    <property type="match status" value="1"/>
</dbReference>
<feature type="region of interest" description="Disordered" evidence="1">
    <location>
        <begin position="282"/>
        <end position="348"/>
    </location>
</feature>
<feature type="compositionally biased region" description="Low complexity" evidence="1">
    <location>
        <begin position="412"/>
        <end position="435"/>
    </location>
</feature>
<dbReference type="GO" id="GO:0072318">
    <property type="term" value="P:clathrin coat disassembly"/>
    <property type="evidence" value="ECO:0007669"/>
    <property type="project" value="TreeGrafter"/>
</dbReference>
<feature type="compositionally biased region" description="Low complexity" evidence="1">
    <location>
        <begin position="696"/>
        <end position="718"/>
    </location>
</feature>
<organism evidence="3 4">
    <name type="scientific">Mycena belliarum</name>
    <dbReference type="NCBI Taxonomy" id="1033014"/>
    <lineage>
        <taxon>Eukaryota</taxon>
        <taxon>Fungi</taxon>
        <taxon>Dikarya</taxon>
        <taxon>Basidiomycota</taxon>
        <taxon>Agaricomycotina</taxon>
        <taxon>Agaricomycetes</taxon>
        <taxon>Agaricomycetidae</taxon>
        <taxon>Agaricales</taxon>
        <taxon>Marasmiineae</taxon>
        <taxon>Mycenaceae</taxon>
        <taxon>Mycena</taxon>
    </lineage>
</organism>
<feature type="region of interest" description="Disordered" evidence="1">
    <location>
        <begin position="879"/>
        <end position="904"/>
    </location>
</feature>
<feature type="compositionally biased region" description="Low complexity" evidence="1">
    <location>
        <begin position="890"/>
        <end position="904"/>
    </location>
</feature>
<dbReference type="SUPFAM" id="SSF48452">
    <property type="entry name" value="TPR-like"/>
    <property type="match status" value="1"/>
</dbReference>
<dbReference type="Gene3D" id="1.10.8.10">
    <property type="entry name" value="DNA helicase RuvA subunit, C-terminal domain"/>
    <property type="match status" value="1"/>
</dbReference>
<proteinExistence type="predicted"/>
<dbReference type="GO" id="GO:0005737">
    <property type="term" value="C:cytoplasm"/>
    <property type="evidence" value="ECO:0007669"/>
    <property type="project" value="TreeGrafter"/>
</dbReference>
<comment type="caution">
    <text evidence="3">The sequence shown here is derived from an EMBL/GenBank/DDBJ whole genome shotgun (WGS) entry which is preliminary data.</text>
</comment>
<feature type="compositionally biased region" description="Low complexity" evidence="1">
    <location>
        <begin position="187"/>
        <end position="202"/>
    </location>
</feature>
<evidence type="ECO:0000313" key="3">
    <source>
        <dbReference type="EMBL" id="KAJ7081309.1"/>
    </source>
</evidence>
<reference evidence="3" key="1">
    <citation type="submission" date="2023-03" db="EMBL/GenBank/DDBJ databases">
        <title>Massive genome expansion in bonnet fungi (Mycena s.s.) driven by repeated elements and novel gene families across ecological guilds.</title>
        <authorList>
            <consortium name="Lawrence Berkeley National Laboratory"/>
            <person name="Harder C.B."/>
            <person name="Miyauchi S."/>
            <person name="Viragh M."/>
            <person name="Kuo A."/>
            <person name="Thoen E."/>
            <person name="Andreopoulos B."/>
            <person name="Lu D."/>
            <person name="Skrede I."/>
            <person name="Drula E."/>
            <person name="Henrissat B."/>
            <person name="Morin E."/>
            <person name="Kohler A."/>
            <person name="Barry K."/>
            <person name="LaButti K."/>
            <person name="Morin E."/>
            <person name="Salamov A."/>
            <person name="Lipzen A."/>
            <person name="Mereny Z."/>
            <person name="Hegedus B."/>
            <person name="Baldrian P."/>
            <person name="Stursova M."/>
            <person name="Weitz H."/>
            <person name="Taylor A."/>
            <person name="Grigoriev I.V."/>
            <person name="Nagy L.G."/>
            <person name="Martin F."/>
            <person name="Kauserud H."/>
        </authorList>
    </citation>
    <scope>NUCLEOTIDE SEQUENCE</scope>
    <source>
        <strain evidence="3">CBHHK173m</strain>
    </source>
</reference>
<feature type="compositionally biased region" description="Pro residues" evidence="1">
    <location>
        <begin position="719"/>
        <end position="732"/>
    </location>
</feature>
<dbReference type="InterPro" id="IPR036869">
    <property type="entry name" value="J_dom_sf"/>
</dbReference>
<protein>
    <recommendedName>
        <fullName evidence="2">UBA domain-containing protein</fullName>
    </recommendedName>
</protein>
<feature type="domain" description="UBA" evidence="2">
    <location>
        <begin position="437"/>
        <end position="481"/>
    </location>
</feature>
<accession>A0AAD6TVZ8</accession>